<keyword evidence="2" id="KW-1133">Transmembrane helix</keyword>
<feature type="compositionally biased region" description="Low complexity" evidence="1">
    <location>
        <begin position="72"/>
        <end position="91"/>
    </location>
</feature>
<feature type="compositionally biased region" description="Pro residues" evidence="1">
    <location>
        <begin position="28"/>
        <end position="57"/>
    </location>
</feature>
<feature type="region of interest" description="Disordered" evidence="1">
    <location>
        <begin position="1"/>
        <end position="92"/>
    </location>
</feature>
<feature type="transmembrane region" description="Helical" evidence="2">
    <location>
        <begin position="217"/>
        <end position="237"/>
    </location>
</feature>
<feature type="transmembrane region" description="Helical" evidence="2">
    <location>
        <begin position="100"/>
        <end position="123"/>
    </location>
</feature>
<dbReference type="RefSeq" id="WP_282536700.1">
    <property type="nucleotide sequence ID" value="NZ_JASCIS010000019.1"/>
</dbReference>
<feature type="transmembrane region" description="Helical" evidence="2">
    <location>
        <begin position="135"/>
        <end position="155"/>
    </location>
</feature>
<protein>
    <recommendedName>
        <fullName evidence="5">Integral membrane protein</fullName>
    </recommendedName>
</protein>
<keyword evidence="2" id="KW-0812">Transmembrane</keyword>
<evidence type="ECO:0008006" key="5">
    <source>
        <dbReference type="Google" id="ProtNLM"/>
    </source>
</evidence>
<keyword evidence="2" id="KW-0472">Membrane</keyword>
<evidence type="ECO:0000256" key="1">
    <source>
        <dbReference type="SAM" id="MobiDB-lite"/>
    </source>
</evidence>
<name>A0ABT6SZJ9_9ACTN</name>
<dbReference type="EMBL" id="JASCIS010000019">
    <property type="protein sequence ID" value="MDI3420826.1"/>
    <property type="molecule type" value="Genomic_DNA"/>
</dbReference>
<keyword evidence="4" id="KW-1185">Reference proteome</keyword>
<comment type="caution">
    <text evidence="3">The sequence shown here is derived from an EMBL/GenBank/DDBJ whole genome shotgun (WGS) entry which is preliminary data.</text>
</comment>
<sequence length="241" mass="24446">MSQPWQPASQPQPPQPDSGNPYAQPSGPGAPPPMPPQPPVGPPPGGPAGPPPGPPQGVPQQGFPGQPPVPPQFAGQPGPMQGGMPQHYPPQRGGGSPVGAFFLGLLVSIVVSLIYVGIIFASYENLTDEATGRALYFGHAVLNGAAVGAVAGLVGRRSSGAHISAGIIAMLGAFFAQTNAIVFVQLDVSNGDFLYILKEAPFFPAEAWWGPDAGSGMLSLLGLVLAAAAGWGIARLAGSRR</sequence>
<organism evidence="3 4">
    <name type="scientific">Streptomyces luteolus</name>
    <dbReference type="NCBI Taxonomy" id="3043615"/>
    <lineage>
        <taxon>Bacteria</taxon>
        <taxon>Bacillati</taxon>
        <taxon>Actinomycetota</taxon>
        <taxon>Actinomycetes</taxon>
        <taxon>Kitasatosporales</taxon>
        <taxon>Streptomycetaceae</taxon>
        <taxon>Streptomyces</taxon>
    </lineage>
</organism>
<evidence type="ECO:0000313" key="4">
    <source>
        <dbReference type="Proteomes" id="UP001237105"/>
    </source>
</evidence>
<proteinExistence type="predicted"/>
<dbReference type="Proteomes" id="UP001237105">
    <property type="component" value="Unassembled WGS sequence"/>
</dbReference>
<evidence type="ECO:0000256" key="2">
    <source>
        <dbReference type="SAM" id="Phobius"/>
    </source>
</evidence>
<gene>
    <name evidence="3" type="ORF">QIT00_20085</name>
</gene>
<accession>A0ABT6SZJ9</accession>
<evidence type="ECO:0000313" key="3">
    <source>
        <dbReference type="EMBL" id="MDI3420826.1"/>
    </source>
</evidence>
<reference evidence="3 4" key="1">
    <citation type="submission" date="2023-05" db="EMBL/GenBank/DDBJ databases">
        <title>Draft genome sequence of Streptomyces sp. B-S-A12 isolated from a cave soil in Thailand.</title>
        <authorList>
            <person name="Chamroensaksri N."/>
            <person name="Muangham S."/>
        </authorList>
    </citation>
    <scope>NUCLEOTIDE SEQUENCE [LARGE SCALE GENOMIC DNA]</scope>
    <source>
        <strain evidence="3 4">B-S-A12</strain>
    </source>
</reference>
<feature type="transmembrane region" description="Helical" evidence="2">
    <location>
        <begin position="167"/>
        <end position="186"/>
    </location>
</feature>